<feature type="region of interest" description="Disordered" evidence="5">
    <location>
        <begin position="321"/>
        <end position="352"/>
    </location>
</feature>
<gene>
    <name evidence="7" type="ORF">LCGC14_2779150</name>
</gene>
<keyword evidence="4" id="KW-0233">DNA recombination</keyword>
<comment type="caution">
    <text evidence="7">The sequence shown here is derived from an EMBL/GenBank/DDBJ whole genome shotgun (WGS) entry which is preliminary data.</text>
</comment>
<protein>
    <recommendedName>
        <fullName evidence="6">Transposase IS4-like domain-containing protein</fullName>
    </recommendedName>
</protein>
<dbReference type="InterPro" id="IPR012337">
    <property type="entry name" value="RNaseH-like_sf"/>
</dbReference>
<evidence type="ECO:0000256" key="5">
    <source>
        <dbReference type="SAM" id="MobiDB-lite"/>
    </source>
</evidence>
<dbReference type="GO" id="GO:0006313">
    <property type="term" value="P:DNA transposition"/>
    <property type="evidence" value="ECO:0007669"/>
    <property type="project" value="InterPro"/>
</dbReference>
<feature type="domain" description="Transposase IS4-like" evidence="6">
    <location>
        <begin position="14"/>
        <end position="269"/>
    </location>
</feature>
<evidence type="ECO:0000313" key="7">
    <source>
        <dbReference type="EMBL" id="KKK84853.1"/>
    </source>
</evidence>
<evidence type="ECO:0000256" key="4">
    <source>
        <dbReference type="ARBA" id="ARBA00023172"/>
    </source>
</evidence>
<dbReference type="GO" id="GO:0004803">
    <property type="term" value="F:transposase activity"/>
    <property type="evidence" value="ECO:0007669"/>
    <property type="project" value="InterPro"/>
</dbReference>
<dbReference type="AlphaFoldDB" id="A0A0F8YTU1"/>
<evidence type="ECO:0000259" key="6">
    <source>
        <dbReference type="Pfam" id="PF01609"/>
    </source>
</evidence>
<evidence type="ECO:0000256" key="3">
    <source>
        <dbReference type="ARBA" id="ARBA00023125"/>
    </source>
</evidence>
<dbReference type="PANTHER" id="PTHR33258:SF1">
    <property type="entry name" value="TRANSPOSASE INSL FOR INSERTION SEQUENCE ELEMENT IS186A-RELATED"/>
    <property type="match status" value="1"/>
</dbReference>
<feature type="compositionally biased region" description="Polar residues" evidence="5">
    <location>
        <begin position="342"/>
        <end position="352"/>
    </location>
</feature>
<dbReference type="InterPro" id="IPR002559">
    <property type="entry name" value="Transposase_11"/>
</dbReference>
<dbReference type="EMBL" id="LAZR01051577">
    <property type="protein sequence ID" value="KKK84853.1"/>
    <property type="molecule type" value="Genomic_DNA"/>
</dbReference>
<dbReference type="GO" id="GO:0003677">
    <property type="term" value="F:DNA binding"/>
    <property type="evidence" value="ECO:0007669"/>
    <property type="project" value="UniProtKB-KW"/>
</dbReference>
<reference evidence="7" key="1">
    <citation type="journal article" date="2015" name="Nature">
        <title>Complex archaea that bridge the gap between prokaryotes and eukaryotes.</title>
        <authorList>
            <person name="Spang A."/>
            <person name="Saw J.H."/>
            <person name="Jorgensen S.L."/>
            <person name="Zaremba-Niedzwiedzka K."/>
            <person name="Martijn J."/>
            <person name="Lind A.E."/>
            <person name="van Eijk R."/>
            <person name="Schleper C."/>
            <person name="Guy L."/>
            <person name="Ettema T.J."/>
        </authorList>
    </citation>
    <scope>NUCLEOTIDE SEQUENCE</scope>
</reference>
<proteinExistence type="inferred from homology"/>
<name>A0A0F8YTU1_9ZZZZ</name>
<dbReference type="NCBIfam" id="NF033592">
    <property type="entry name" value="transpos_IS4_1"/>
    <property type="match status" value="1"/>
</dbReference>
<dbReference type="SUPFAM" id="SSF53098">
    <property type="entry name" value="Ribonuclease H-like"/>
    <property type="match status" value="1"/>
</dbReference>
<dbReference type="InterPro" id="IPR047952">
    <property type="entry name" value="Transpos_IS4"/>
</dbReference>
<accession>A0A0F8YTU1</accession>
<comment type="similarity">
    <text evidence="1">Belongs to the transposase 11 family.</text>
</comment>
<keyword evidence="2" id="KW-0815">Transposition</keyword>
<dbReference type="Pfam" id="PF01609">
    <property type="entry name" value="DDE_Tnp_1"/>
    <property type="match status" value="1"/>
</dbReference>
<keyword evidence="3" id="KW-0238">DNA-binding</keyword>
<organism evidence="7">
    <name type="scientific">marine sediment metagenome</name>
    <dbReference type="NCBI Taxonomy" id="412755"/>
    <lineage>
        <taxon>unclassified sequences</taxon>
        <taxon>metagenomes</taxon>
        <taxon>ecological metagenomes</taxon>
    </lineage>
</organism>
<dbReference type="PANTHER" id="PTHR33258">
    <property type="entry name" value="TRANSPOSASE INSL FOR INSERTION SEQUENCE ELEMENT IS186A-RELATED"/>
    <property type="match status" value="1"/>
</dbReference>
<sequence length="352" mass="40272">AALENDTLDDGRWLGHRVFFVDGSSFSMPDKKPLQDEFGQPGGQRSGCGFPVAHIVGLMHFGTGMITQILTAPLRTHDMSQTLHLHPALRDDDVLVADRGFCSYAHLALLFTAHLHGVFRVHQRQVVDFTPCRPCNIPGKKRTKGLPSSRWIRAFAKQDQLVEWFRPVSRPKWMSAEQYATLPASLEVRELRYRITRSGFRCRAITLVTTLLDEELYSLDELAQLYLDRWAIETAFGHLKTTMGMDVLRSHTVDGVLKELHVFCLIYNLVRLVMLQASRRQGVPPDRISFVDALRWLATALPGTSLPNLVVNPYRPNRLEPRVRKRRPKQYPLMKRPRKELQQTLASQEDTL</sequence>
<feature type="non-terminal residue" evidence="7">
    <location>
        <position position="1"/>
    </location>
</feature>
<evidence type="ECO:0000256" key="1">
    <source>
        <dbReference type="ARBA" id="ARBA00010075"/>
    </source>
</evidence>
<evidence type="ECO:0000256" key="2">
    <source>
        <dbReference type="ARBA" id="ARBA00022578"/>
    </source>
</evidence>